<dbReference type="Pfam" id="PF21834">
    <property type="entry name" value="DUF6894"/>
    <property type="match status" value="1"/>
</dbReference>
<dbReference type="EMBL" id="CP165734">
    <property type="protein sequence ID" value="XDV59464.1"/>
    <property type="molecule type" value="Genomic_DNA"/>
</dbReference>
<sequence length="74" mass="8313">MDVPRYHFDLVDSRTVTDEGGSELPDDIQALDVAEVIARRLLAERPELKGRNFSILITNQEGEEIGKVPLDVLH</sequence>
<gene>
    <name evidence="2" type="ORF">AB8Z38_08775</name>
</gene>
<accession>A0AB39XNA9</accession>
<proteinExistence type="predicted"/>
<organism evidence="2">
    <name type="scientific">Bradyrhizobium sp. LLZ17</name>
    <dbReference type="NCBI Taxonomy" id="3239388"/>
    <lineage>
        <taxon>Bacteria</taxon>
        <taxon>Pseudomonadati</taxon>
        <taxon>Pseudomonadota</taxon>
        <taxon>Alphaproteobacteria</taxon>
        <taxon>Hyphomicrobiales</taxon>
        <taxon>Nitrobacteraceae</taxon>
        <taxon>Bradyrhizobium</taxon>
    </lineage>
</organism>
<dbReference type="RefSeq" id="WP_369724297.1">
    <property type="nucleotide sequence ID" value="NZ_CP165734.1"/>
</dbReference>
<reference evidence="2" key="1">
    <citation type="submission" date="2024-08" db="EMBL/GenBank/DDBJ databases">
        <authorList>
            <person name="Chaddad Z."/>
            <person name="Lamrabet M."/>
            <person name="Bouhnik O."/>
            <person name="Alami S."/>
            <person name="Wipf D."/>
            <person name="Courty P.E."/>
            <person name="Missbah El Idrissi M."/>
        </authorList>
    </citation>
    <scope>NUCLEOTIDE SEQUENCE</scope>
    <source>
        <strain evidence="2">LLZ17</strain>
    </source>
</reference>
<protein>
    <recommendedName>
        <fullName evidence="1">DUF6894 domain-containing protein</fullName>
    </recommendedName>
</protein>
<evidence type="ECO:0000259" key="1">
    <source>
        <dbReference type="Pfam" id="PF21834"/>
    </source>
</evidence>
<dbReference type="InterPro" id="IPR054189">
    <property type="entry name" value="DUF6894"/>
</dbReference>
<name>A0AB39XNA9_9BRAD</name>
<dbReference type="AlphaFoldDB" id="A0AB39XNA9"/>
<feature type="domain" description="DUF6894" evidence="1">
    <location>
        <begin position="5"/>
        <end position="70"/>
    </location>
</feature>
<evidence type="ECO:0000313" key="2">
    <source>
        <dbReference type="EMBL" id="XDV59464.1"/>
    </source>
</evidence>